<dbReference type="RefSeq" id="WP_211926142.1">
    <property type="nucleotide sequence ID" value="NZ_JAGQFT020000017.1"/>
</dbReference>
<feature type="region of interest" description="Disordered" evidence="1">
    <location>
        <begin position="69"/>
        <end position="88"/>
    </location>
</feature>
<dbReference type="EMBL" id="JAGQFT020000017">
    <property type="protein sequence ID" value="MBS7458943.1"/>
    <property type="molecule type" value="Genomic_DNA"/>
</dbReference>
<comment type="caution">
    <text evidence="3">The sequence shown here is derived from an EMBL/GenBank/DDBJ whole genome shotgun (WGS) entry which is preliminary data.</text>
</comment>
<keyword evidence="2" id="KW-1133">Transmembrane helix</keyword>
<protein>
    <submittedName>
        <fullName evidence="3">Uncharacterized protein</fullName>
    </submittedName>
</protein>
<evidence type="ECO:0000256" key="2">
    <source>
        <dbReference type="SAM" id="Phobius"/>
    </source>
</evidence>
<reference evidence="4 5" key="1">
    <citation type="journal article" date="2021" name="Microbiol. Resour. Announc.">
        <title>Draft Genome Sequence of Coralloluteibacterium stylophorae LMG 29479T.</title>
        <authorList>
            <person name="Karlyshev A.V."/>
            <person name="Kudryashova E.B."/>
            <person name="Ariskina E.V."/>
            <person name="Conroy A.P."/>
            <person name="Abidueva E.Y."/>
        </authorList>
    </citation>
    <scope>NUCLEOTIDE SEQUENCE [LARGE SCALE GENOMIC DNA]</scope>
    <source>
        <strain evidence="4 5">LMG 29479</strain>
    </source>
</reference>
<dbReference type="EMBL" id="JAGQFT010000038">
    <property type="protein sequence ID" value="MBR0562201.1"/>
    <property type="molecule type" value="Genomic_DNA"/>
</dbReference>
<dbReference type="Proteomes" id="UP000675747">
    <property type="component" value="Unassembled WGS sequence"/>
</dbReference>
<keyword evidence="5" id="KW-1185">Reference proteome</keyword>
<sequence length="88" mass="9548">MPWILLLLSLASFALAFVTTSVWLAWLALLAALALVVAGVLVLADRRIAARSRDVGTILDADLLRRYRSAQDARGGREDASGRSRTEP</sequence>
<evidence type="ECO:0000313" key="3">
    <source>
        <dbReference type="EMBL" id="MBR0562201.1"/>
    </source>
</evidence>
<name>A0A8J7VUG5_9GAMM</name>
<evidence type="ECO:0000313" key="5">
    <source>
        <dbReference type="Proteomes" id="UP000675747"/>
    </source>
</evidence>
<evidence type="ECO:0000256" key="1">
    <source>
        <dbReference type="SAM" id="MobiDB-lite"/>
    </source>
</evidence>
<keyword evidence="2" id="KW-0812">Transmembrane</keyword>
<organism evidence="3">
    <name type="scientific">Coralloluteibacterium stylophorae</name>
    <dbReference type="NCBI Taxonomy" id="1776034"/>
    <lineage>
        <taxon>Bacteria</taxon>
        <taxon>Pseudomonadati</taxon>
        <taxon>Pseudomonadota</taxon>
        <taxon>Gammaproteobacteria</taxon>
        <taxon>Lysobacterales</taxon>
        <taxon>Lysobacteraceae</taxon>
        <taxon>Coralloluteibacterium</taxon>
    </lineage>
</organism>
<dbReference type="AlphaFoldDB" id="A0A8J7VUG5"/>
<proteinExistence type="predicted"/>
<reference evidence="3" key="2">
    <citation type="submission" date="2021-04" db="EMBL/GenBank/DDBJ databases">
        <authorList>
            <person name="Karlyshev A.V."/>
        </authorList>
    </citation>
    <scope>NUCLEOTIDE SEQUENCE</scope>
    <source>
        <strain evidence="3">LMG 29479</strain>
    </source>
</reference>
<evidence type="ECO:0000313" key="4">
    <source>
        <dbReference type="EMBL" id="MBS7458943.1"/>
    </source>
</evidence>
<keyword evidence="2" id="KW-0472">Membrane</keyword>
<gene>
    <name evidence="4" type="ORF">KB893_017560</name>
    <name evidence="3" type="ORF">KB893_06680</name>
</gene>
<feature type="transmembrane region" description="Helical" evidence="2">
    <location>
        <begin position="26"/>
        <end position="44"/>
    </location>
</feature>
<accession>A0A8J7VUG5</accession>